<gene>
    <name evidence="2" type="primary">Cnig_chr_X.g26367</name>
    <name evidence="2" type="ORF">B9Z55_026367</name>
</gene>
<dbReference type="AlphaFoldDB" id="A0A2G5T2Z5"/>
<feature type="region of interest" description="Disordered" evidence="1">
    <location>
        <begin position="257"/>
        <end position="320"/>
    </location>
</feature>
<feature type="compositionally biased region" description="Basic and acidic residues" evidence="1">
    <location>
        <begin position="161"/>
        <end position="176"/>
    </location>
</feature>
<name>A0A2G5T2Z5_9PELO</name>
<comment type="caution">
    <text evidence="2">The sequence shown here is derived from an EMBL/GenBank/DDBJ whole genome shotgun (WGS) entry which is preliminary data.</text>
</comment>
<feature type="compositionally biased region" description="Polar residues" evidence="1">
    <location>
        <begin position="499"/>
        <end position="548"/>
    </location>
</feature>
<feature type="region of interest" description="Disordered" evidence="1">
    <location>
        <begin position="156"/>
        <end position="194"/>
    </location>
</feature>
<feature type="compositionally biased region" description="Basic and acidic residues" evidence="1">
    <location>
        <begin position="295"/>
        <end position="304"/>
    </location>
</feature>
<feature type="region of interest" description="Disordered" evidence="1">
    <location>
        <begin position="478"/>
        <end position="549"/>
    </location>
</feature>
<reference evidence="3" key="1">
    <citation type="submission" date="2017-10" db="EMBL/GenBank/DDBJ databases">
        <title>Rapid genome shrinkage in a self-fertile nematode reveals novel sperm competition proteins.</title>
        <authorList>
            <person name="Yin D."/>
            <person name="Schwarz E.M."/>
            <person name="Thomas C.G."/>
            <person name="Felde R.L."/>
            <person name="Korf I.F."/>
            <person name="Cutter A.D."/>
            <person name="Schartner C.M."/>
            <person name="Ralston E.J."/>
            <person name="Meyer B.J."/>
            <person name="Haag E.S."/>
        </authorList>
    </citation>
    <scope>NUCLEOTIDE SEQUENCE [LARGE SCALE GENOMIC DNA]</scope>
    <source>
        <strain evidence="3">JU1422</strain>
    </source>
</reference>
<feature type="region of interest" description="Disordered" evidence="1">
    <location>
        <begin position="613"/>
        <end position="699"/>
    </location>
</feature>
<evidence type="ECO:0000256" key="1">
    <source>
        <dbReference type="SAM" id="MobiDB-lite"/>
    </source>
</evidence>
<evidence type="ECO:0000313" key="3">
    <source>
        <dbReference type="Proteomes" id="UP000230233"/>
    </source>
</evidence>
<dbReference type="OrthoDB" id="10472605at2759"/>
<feature type="compositionally biased region" description="Low complexity" evidence="1">
    <location>
        <begin position="273"/>
        <end position="290"/>
    </location>
</feature>
<feature type="compositionally biased region" description="Polar residues" evidence="1">
    <location>
        <begin position="306"/>
        <end position="316"/>
    </location>
</feature>
<feature type="compositionally biased region" description="Basic and acidic residues" evidence="1">
    <location>
        <begin position="656"/>
        <end position="670"/>
    </location>
</feature>
<protein>
    <submittedName>
        <fullName evidence="2">Uncharacterized protein</fullName>
    </submittedName>
</protein>
<feature type="region of interest" description="Disordered" evidence="1">
    <location>
        <begin position="1"/>
        <end position="35"/>
    </location>
</feature>
<sequence length="699" mass="77478">MPRKSTKKTAEEQQQPQTYGNHFEPGNSLQPVGEHQQQQLALFPQNGINFEMNGMFQHHWNPHFSLPFSAYPNQTTATSPNPYFCTNMFGFGGFPMGGTRFGAFQPNLFQQNQQLMQYQMKYASTNHYLRYMMIYNAMMAQSISMQLAQTPFDPALVPEANSKRNHNEEENTDTPKKKSKKTSKNPEESAPIAEMQATEELLVDVVSLDNAYFVSKQPFSTSTQPVKEKTNKTAVPAPNGGISMSIEKLLGLKVNDEPVPKKKNKSKTAVNQPSGSSPSTSPPHVVVSSPGNDAKSVENRKKSETACPQNDTNALTSPPDVVESFLGNKMKAVENKNKSETKITEVIRQTGSKASTASPHVVQSCSENNTKTVEKLGYLQRKKSETKLTAGSQQNDTIAVTSLPDVVENSTGNEANAAENTQESKISDVCPQTNIIVSTSPSDVVGRASENDVTTVENTQETKISNVNQQNDIIMATSPPEVVESSSRYDSTTEENTQESKMSVCQQISTNDSTTPPQMVESSSENNTRPVENTQETNTDAPQQNNVPPATVLIDITFTLEDERELRTLHGQYLKQPRCSTTRELLFEEWAQRIVEGEKDDMKMKKALALSRSIIRRRTQQPETDSNTNKQTNDELGGTKRKLEVDSNGSLVLKVARKEQAECEQKKEESQSDEPMDEGNQISSQEPQVQPAENDDAKN</sequence>
<proteinExistence type="predicted"/>
<keyword evidence="3" id="KW-1185">Reference proteome</keyword>
<feature type="region of interest" description="Disordered" evidence="1">
    <location>
        <begin position="220"/>
        <end position="242"/>
    </location>
</feature>
<organism evidence="2 3">
    <name type="scientific">Caenorhabditis nigoni</name>
    <dbReference type="NCBI Taxonomy" id="1611254"/>
    <lineage>
        <taxon>Eukaryota</taxon>
        <taxon>Metazoa</taxon>
        <taxon>Ecdysozoa</taxon>
        <taxon>Nematoda</taxon>
        <taxon>Chromadorea</taxon>
        <taxon>Rhabditida</taxon>
        <taxon>Rhabditina</taxon>
        <taxon>Rhabditomorpha</taxon>
        <taxon>Rhabditoidea</taxon>
        <taxon>Rhabditidae</taxon>
        <taxon>Peloderinae</taxon>
        <taxon>Caenorhabditis</taxon>
    </lineage>
</organism>
<evidence type="ECO:0000313" key="2">
    <source>
        <dbReference type="EMBL" id="PIC21583.1"/>
    </source>
</evidence>
<dbReference type="Proteomes" id="UP000230233">
    <property type="component" value="Chromosome X"/>
</dbReference>
<dbReference type="EMBL" id="PDUG01000006">
    <property type="protein sequence ID" value="PIC21583.1"/>
    <property type="molecule type" value="Genomic_DNA"/>
</dbReference>
<accession>A0A2G5T2Z5</accession>
<feature type="compositionally biased region" description="Polar residues" evidence="1">
    <location>
        <begin position="621"/>
        <end position="631"/>
    </location>
</feature>